<dbReference type="EMBL" id="FTOO01000002">
    <property type="protein sequence ID" value="SIS65519.1"/>
    <property type="molecule type" value="Genomic_DNA"/>
</dbReference>
<dbReference type="InterPro" id="IPR010192">
    <property type="entry name" value="MenE"/>
</dbReference>
<dbReference type="InterPro" id="IPR000873">
    <property type="entry name" value="AMP-dep_synth/lig_dom"/>
</dbReference>
<evidence type="ECO:0000256" key="2">
    <source>
        <dbReference type="ARBA" id="ARBA00022598"/>
    </source>
</evidence>
<dbReference type="STRING" id="252246.SAMN05421799_102211"/>
<organism evidence="8 9">
    <name type="scientific">Alicyclobacillus vulcanalis</name>
    <dbReference type="NCBI Taxonomy" id="252246"/>
    <lineage>
        <taxon>Bacteria</taxon>
        <taxon>Bacillati</taxon>
        <taxon>Bacillota</taxon>
        <taxon>Bacilli</taxon>
        <taxon>Bacillales</taxon>
        <taxon>Alicyclobacillaceae</taxon>
        <taxon>Alicyclobacillus</taxon>
    </lineage>
</organism>
<dbReference type="InterPro" id="IPR045851">
    <property type="entry name" value="AMP-bd_C_sf"/>
</dbReference>
<dbReference type="InterPro" id="IPR025110">
    <property type="entry name" value="AMP-bd_C"/>
</dbReference>
<keyword evidence="2 5" id="KW-0436">Ligase</keyword>
<dbReference type="AlphaFoldDB" id="A0A1N7KV90"/>
<evidence type="ECO:0000313" key="8">
    <source>
        <dbReference type="EMBL" id="SIS65519.1"/>
    </source>
</evidence>
<evidence type="ECO:0000256" key="5">
    <source>
        <dbReference type="HAMAP-Rule" id="MF_00731"/>
    </source>
</evidence>
<dbReference type="PROSITE" id="PS00455">
    <property type="entry name" value="AMP_BINDING"/>
    <property type="match status" value="1"/>
</dbReference>
<dbReference type="InterPro" id="IPR050237">
    <property type="entry name" value="ATP-dep_AMP-bd_enzyme"/>
</dbReference>
<evidence type="ECO:0000256" key="4">
    <source>
        <dbReference type="ARBA" id="ARBA00022840"/>
    </source>
</evidence>
<keyword evidence="3 5" id="KW-0547">Nucleotide-binding</keyword>
<sequence>MMNLERAQAPVAFLPDWLSLHAERRPGRVAIATEERSVTYAELHRAAKATAARLFALGVRPGQRVGVICHQGLMHALCLHALITLRAVMVPLNWRLSPAELAYQVEDCGADFVLCDEAAAPFAEQVASAAARRVPTIVVPREAWEGEGAIEGQPMREAAGDVSLTAVHAIVYTSGTTGRPKGAMITYQNHWYSAMASALQFGLDPEERWLVPMPLFHVGGMGVLMRSLIYGTTAVVHDRFDAEKVDCALASGEITLVSLVPTMLARLLKLRREPYPPQLRAILLGGAGCPRPVLERALELGLPVAQSYGLTETNTQVATIDLAHALRKMGSSGRPLANVRIAVQGPDGPTTAPGVEGEILVQGPTVFAGYYNRKEETERALAGGWLHTGDIGRLDEEGFLYVLDRRQDLIVSGGENIYPAEIESQLLALPGVMDAGVVGKPDDEWGQVPVAFVVMEAGTVLTDERSRAFREELRSRLAHYKVPVAFYQVDALPRTASGKLMRYEMRKWVMQG</sequence>
<gene>
    <name evidence="5" type="primary">menE</name>
    <name evidence="8" type="ORF">SAMN05421799_102211</name>
</gene>
<dbReference type="RefSeq" id="WP_234969519.1">
    <property type="nucleotide sequence ID" value="NZ_FTOO01000002.1"/>
</dbReference>
<evidence type="ECO:0000259" key="6">
    <source>
        <dbReference type="Pfam" id="PF00501"/>
    </source>
</evidence>
<keyword evidence="1 5" id="KW-0474">Menaquinone biosynthesis</keyword>
<dbReference type="HAMAP" id="MF_00731">
    <property type="entry name" value="MenE"/>
    <property type="match status" value="1"/>
</dbReference>
<feature type="domain" description="AMP-dependent synthetase/ligase" evidence="6">
    <location>
        <begin position="21"/>
        <end position="371"/>
    </location>
</feature>
<protein>
    <recommendedName>
        <fullName evidence="5">2-succinylbenzoate--CoA ligase</fullName>
        <ecNumber evidence="5">6.2.1.26</ecNumber>
    </recommendedName>
    <alternativeName>
        <fullName evidence="5">o-succinylbenzoyl-CoA synthetase</fullName>
        <shortName evidence="5">OSB-CoA synthetase</shortName>
    </alternativeName>
</protein>
<dbReference type="UniPathway" id="UPA00079"/>
<dbReference type="SUPFAM" id="SSF56801">
    <property type="entry name" value="Acetyl-CoA synthetase-like"/>
    <property type="match status" value="1"/>
</dbReference>
<accession>A0A1N7KV90</accession>
<dbReference type="NCBIfam" id="TIGR01923">
    <property type="entry name" value="menE"/>
    <property type="match status" value="1"/>
</dbReference>
<comment type="pathway">
    <text evidence="5">Quinol/quinone metabolism; menaquinone biosynthesis.</text>
</comment>
<dbReference type="Proteomes" id="UP000186156">
    <property type="component" value="Unassembled WGS sequence"/>
</dbReference>
<comment type="catalytic activity">
    <reaction evidence="5">
        <text>2-succinylbenzoate + ATP + CoA = 2-succinylbenzoyl-CoA + AMP + diphosphate</text>
        <dbReference type="Rhea" id="RHEA:17009"/>
        <dbReference type="ChEBI" id="CHEBI:18325"/>
        <dbReference type="ChEBI" id="CHEBI:30616"/>
        <dbReference type="ChEBI" id="CHEBI:33019"/>
        <dbReference type="ChEBI" id="CHEBI:57287"/>
        <dbReference type="ChEBI" id="CHEBI:57364"/>
        <dbReference type="ChEBI" id="CHEBI:456215"/>
        <dbReference type="EC" id="6.2.1.26"/>
    </reaction>
</comment>
<dbReference type="GO" id="GO:0005524">
    <property type="term" value="F:ATP binding"/>
    <property type="evidence" value="ECO:0007669"/>
    <property type="project" value="UniProtKB-KW"/>
</dbReference>
<dbReference type="Pfam" id="PF13193">
    <property type="entry name" value="AMP-binding_C"/>
    <property type="match status" value="1"/>
</dbReference>
<dbReference type="EC" id="6.2.1.26" evidence="5"/>
<dbReference type="PANTHER" id="PTHR43767:SF1">
    <property type="entry name" value="NONRIBOSOMAL PEPTIDE SYNTHASE PES1 (EUROFUNG)-RELATED"/>
    <property type="match status" value="1"/>
</dbReference>
<dbReference type="InterPro" id="IPR042099">
    <property type="entry name" value="ANL_N_sf"/>
</dbReference>
<evidence type="ECO:0000259" key="7">
    <source>
        <dbReference type="Pfam" id="PF13193"/>
    </source>
</evidence>
<dbReference type="PANTHER" id="PTHR43767">
    <property type="entry name" value="LONG-CHAIN-FATTY-ACID--COA LIGASE"/>
    <property type="match status" value="1"/>
</dbReference>
<keyword evidence="9" id="KW-1185">Reference proteome</keyword>
<dbReference type="GO" id="GO:0009234">
    <property type="term" value="P:menaquinone biosynthetic process"/>
    <property type="evidence" value="ECO:0007669"/>
    <property type="project" value="UniProtKB-UniRule"/>
</dbReference>
<comment type="function">
    <text evidence="5">Converts 2-succinylbenzoate (OSB) to 2-succinylbenzoyl-CoA (OSB-CoA).</text>
</comment>
<comment type="pathway">
    <text evidence="5">Quinol/quinone metabolism; 1,4-dihydroxy-2-naphthoate biosynthesis; 1,4-dihydroxy-2-naphthoate from chorismate: step 5/7.</text>
</comment>
<dbReference type="InterPro" id="IPR020845">
    <property type="entry name" value="AMP-binding_CS"/>
</dbReference>
<evidence type="ECO:0000256" key="3">
    <source>
        <dbReference type="ARBA" id="ARBA00022741"/>
    </source>
</evidence>
<name>A0A1N7KV90_9BACL</name>
<comment type="similarity">
    <text evidence="5">Belongs to the ATP-dependent AMP-binding enzyme family. MenE subfamily.</text>
</comment>
<evidence type="ECO:0000256" key="1">
    <source>
        <dbReference type="ARBA" id="ARBA00022428"/>
    </source>
</evidence>
<evidence type="ECO:0000313" key="9">
    <source>
        <dbReference type="Proteomes" id="UP000186156"/>
    </source>
</evidence>
<dbReference type="Pfam" id="PF00501">
    <property type="entry name" value="AMP-binding"/>
    <property type="match status" value="1"/>
</dbReference>
<dbReference type="Gene3D" id="3.40.50.12780">
    <property type="entry name" value="N-terminal domain of ligase-like"/>
    <property type="match status" value="1"/>
</dbReference>
<keyword evidence="4 5" id="KW-0067">ATP-binding</keyword>
<reference evidence="9" key="1">
    <citation type="submission" date="2017-01" db="EMBL/GenBank/DDBJ databases">
        <authorList>
            <person name="Varghese N."/>
            <person name="Submissions S."/>
        </authorList>
    </citation>
    <scope>NUCLEOTIDE SEQUENCE [LARGE SCALE GENOMIC DNA]</scope>
    <source>
        <strain evidence="9">DSM 16176</strain>
    </source>
</reference>
<feature type="domain" description="AMP-binding enzyme C-terminal" evidence="7">
    <location>
        <begin position="421"/>
        <end position="499"/>
    </location>
</feature>
<proteinExistence type="inferred from homology"/>
<dbReference type="UniPathway" id="UPA01057">
    <property type="reaction ID" value="UER00166"/>
</dbReference>
<dbReference type="Gene3D" id="3.30.300.30">
    <property type="match status" value="1"/>
</dbReference>
<dbReference type="GO" id="GO:0008756">
    <property type="term" value="F:o-succinylbenzoate-CoA ligase activity"/>
    <property type="evidence" value="ECO:0007669"/>
    <property type="project" value="UniProtKB-UniRule"/>
</dbReference>